<feature type="non-terminal residue" evidence="1">
    <location>
        <position position="38"/>
    </location>
</feature>
<proteinExistence type="predicted"/>
<reference evidence="1" key="1">
    <citation type="submission" date="2018-05" db="EMBL/GenBank/DDBJ databases">
        <authorList>
            <person name="Lanie J.A."/>
            <person name="Ng W.-L."/>
            <person name="Kazmierczak K.M."/>
            <person name="Andrzejewski T.M."/>
            <person name="Davidsen T.M."/>
            <person name="Wayne K.J."/>
            <person name="Tettelin H."/>
            <person name="Glass J.I."/>
            <person name="Rusch D."/>
            <person name="Podicherti R."/>
            <person name="Tsui H.-C.T."/>
            <person name="Winkler M.E."/>
        </authorList>
    </citation>
    <scope>NUCLEOTIDE SEQUENCE</scope>
</reference>
<dbReference type="EMBL" id="UINC01026890">
    <property type="protein sequence ID" value="SVB05157.1"/>
    <property type="molecule type" value="Genomic_DNA"/>
</dbReference>
<gene>
    <name evidence="1" type="ORF">METZ01_LOCUS158011</name>
</gene>
<feature type="non-terminal residue" evidence="1">
    <location>
        <position position="1"/>
    </location>
</feature>
<name>A0A382AW16_9ZZZZ</name>
<sequence length="38" mass="4507">MSIGIQIVGKPYEDMSVFQVSFNIEKIEPWFNSQKYRP</sequence>
<evidence type="ECO:0000313" key="1">
    <source>
        <dbReference type="EMBL" id="SVB05157.1"/>
    </source>
</evidence>
<accession>A0A382AW16</accession>
<evidence type="ECO:0008006" key="2">
    <source>
        <dbReference type="Google" id="ProtNLM"/>
    </source>
</evidence>
<dbReference type="AlphaFoldDB" id="A0A382AW16"/>
<protein>
    <recommendedName>
        <fullName evidence="2">Amidase domain-containing protein</fullName>
    </recommendedName>
</protein>
<organism evidence="1">
    <name type="scientific">marine metagenome</name>
    <dbReference type="NCBI Taxonomy" id="408172"/>
    <lineage>
        <taxon>unclassified sequences</taxon>
        <taxon>metagenomes</taxon>
        <taxon>ecological metagenomes</taxon>
    </lineage>
</organism>